<proteinExistence type="predicted"/>
<sequence length="699" mass="81705">MMNGSQNQSSPDELEYLLKQLRQKFASVSLLTEGSPEKDSPRKSLKIPRRTSEMQFDNDVFEFSPDLQANNSNMGAGGASLNGSFELRNSSGLNNSQSRIDIKSNFYINKLMKVEDTEQLMQSLFSVAENLIQDYKKSDHRLRKERLKNRQNEHTIYEQECELVKLKQKNEEQLEIMMQFEQEYLKQKDDYNQLMNEIEELHRENKDLREIIKGFNHEKSELKQNMQEKIDFQKEQQQRVNQVLVTFKDKIKVLQQEAFLQNKKIGEYEKENQNLVKQLYESKNQNKFFRDELQHMHQIEDNLHKKQQELLASKSQQNQQATIIPEMKESIISGVSSSQQSTLHEPMSLRLEQLALKKRNQRGNNSVDYDTNNRSFNKSAKQIKKVKLERIDSIDNDDDNQLQFEQCLQVQQQQSMQARPRLSTFASNKNGNTSNKTLANELNMDVFEDFFSLGSRFEDRSQLLITDDDISELSPRYSPQNRRLSHNDLLEPFTPRNCSASNLSSAHRRRLVARVARGKDGRPLDPKSSLQYLLTKSKRRMTIALKNTELPQNVRLSQKEFASYLQKKYGRKNVKKYDDMLKNDKKIDIGALKRRATMVGSQFSRLSEIEKKVDTSVLITRKEAKDFKDVISPKSPDLKLKAQMSTKEDETLNTSHLSEKNNVSHTKRFEKLMNKTVIIRQRKQEVEQEAKKTGECNIF</sequence>
<evidence type="ECO:0000313" key="2">
    <source>
        <dbReference type="EMBL" id="CDW81797.1"/>
    </source>
</evidence>
<keyword evidence="1" id="KW-0175">Coiled coil</keyword>
<feature type="coiled-coil region" evidence="1">
    <location>
        <begin position="163"/>
        <end position="316"/>
    </location>
</feature>
<protein>
    <submittedName>
        <fullName evidence="2">Uncharacterized protein</fullName>
    </submittedName>
</protein>
<reference evidence="2 3" key="1">
    <citation type="submission" date="2014-06" db="EMBL/GenBank/DDBJ databases">
        <authorList>
            <person name="Swart Estienne"/>
        </authorList>
    </citation>
    <scope>NUCLEOTIDE SEQUENCE [LARGE SCALE GENOMIC DNA]</scope>
    <source>
        <strain evidence="2 3">130c</strain>
    </source>
</reference>
<keyword evidence="3" id="KW-1185">Reference proteome</keyword>
<dbReference type="InParanoid" id="A0A078AK15"/>
<accession>A0A078AK15</accession>
<gene>
    <name evidence="2" type="primary">Contig17726.g18843</name>
    <name evidence="2" type="ORF">STYLEM_10821</name>
</gene>
<dbReference type="Proteomes" id="UP000039865">
    <property type="component" value="Unassembled WGS sequence"/>
</dbReference>
<evidence type="ECO:0000313" key="3">
    <source>
        <dbReference type="Proteomes" id="UP000039865"/>
    </source>
</evidence>
<dbReference type="AlphaFoldDB" id="A0A078AK15"/>
<organism evidence="2 3">
    <name type="scientific">Stylonychia lemnae</name>
    <name type="common">Ciliate</name>
    <dbReference type="NCBI Taxonomy" id="5949"/>
    <lineage>
        <taxon>Eukaryota</taxon>
        <taxon>Sar</taxon>
        <taxon>Alveolata</taxon>
        <taxon>Ciliophora</taxon>
        <taxon>Intramacronucleata</taxon>
        <taxon>Spirotrichea</taxon>
        <taxon>Stichotrichia</taxon>
        <taxon>Sporadotrichida</taxon>
        <taxon>Oxytrichidae</taxon>
        <taxon>Stylonychinae</taxon>
        <taxon>Stylonychia</taxon>
    </lineage>
</organism>
<name>A0A078AK15_STYLE</name>
<evidence type="ECO:0000256" key="1">
    <source>
        <dbReference type="SAM" id="Coils"/>
    </source>
</evidence>
<dbReference type="EMBL" id="CCKQ01010287">
    <property type="protein sequence ID" value="CDW81797.1"/>
    <property type="molecule type" value="Genomic_DNA"/>
</dbReference>